<dbReference type="Proteomes" id="UP000011996">
    <property type="component" value="Unassembled WGS sequence"/>
</dbReference>
<dbReference type="PANTHER" id="PTHR34387">
    <property type="entry name" value="SLR1258 PROTEIN"/>
    <property type="match status" value="1"/>
</dbReference>
<dbReference type="Pfam" id="PF04402">
    <property type="entry name" value="SIMPL"/>
    <property type="match status" value="1"/>
</dbReference>
<gene>
    <name evidence="2" type="ORF">RESH_00521</name>
</gene>
<dbReference type="Gene3D" id="3.30.110.170">
    <property type="entry name" value="Protein of unknown function (DUF541), domain 1"/>
    <property type="match status" value="1"/>
</dbReference>
<dbReference type="Gene3D" id="3.30.70.2970">
    <property type="entry name" value="Protein of unknown function (DUF541), domain 2"/>
    <property type="match status" value="1"/>
</dbReference>
<reference evidence="2 3" key="1">
    <citation type="journal article" date="2013" name="Mar. Genomics">
        <title>Expression of sulfatases in Rhodopirellula baltica and the diversity of sulfatases in the genus Rhodopirellula.</title>
        <authorList>
            <person name="Wegner C.E."/>
            <person name="Richter-Heitmann T."/>
            <person name="Klindworth A."/>
            <person name="Klockow C."/>
            <person name="Richter M."/>
            <person name="Achstetter T."/>
            <person name="Glockner F.O."/>
            <person name="Harder J."/>
        </authorList>
    </citation>
    <scope>NUCLEOTIDE SEQUENCE [LARGE SCALE GENOMIC DNA]</scope>
    <source>
        <strain evidence="2 3">SH398</strain>
    </source>
</reference>
<evidence type="ECO:0000256" key="1">
    <source>
        <dbReference type="SAM" id="SignalP"/>
    </source>
</evidence>
<dbReference type="AlphaFoldDB" id="M5SBQ8"/>
<sequence length="258" mass="29007">MRLLAFLLCCVGCTLLSADEQRFITVTATGEVNVIPDEVVLELDVRTREEKLLDAKRKNDSVSRSLLQRLSDHKVPKADIKLDDLEVSPYFGEYGERQETPIAYNYSRSILVRLTDFDKIELLLADAFNVGLTNVSRMQFRVSSQRKHQFEARRLAVTHAKEKAEHLTELTGMKLGSAMQIEEHIEYNEAAADFFAVADAGRMGNTTVNSLQGNKYTFVVQRDDADAESLELNTPGQVSISADVTIKFEMLPEKSAEQ</sequence>
<dbReference type="InterPro" id="IPR052022">
    <property type="entry name" value="26kDa_periplasmic_antigen"/>
</dbReference>
<protein>
    <submittedName>
        <fullName evidence="2">Secreted protein containing DUF541</fullName>
    </submittedName>
</protein>
<comment type="caution">
    <text evidence="2">The sequence shown here is derived from an EMBL/GenBank/DDBJ whole genome shotgun (WGS) entry which is preliminary data.</text>
</comment>
<dbReference type="STRING" id="1263868.RESH_00521"/>
<accession>M5SBQ8</accession>
<dbReference type="EMBL" id="ANOF01000014">
    <property type="protein sequence ID" value="EMI28901.1"/>
    <property type="molecule type" value="Genomic_DNA"/>
</dbReference>
<name>M5SBQ8_9BACT</name>
<dbReference type="PATRIC" id="fig|1263868.3.peg.570"/>
<feature type="chain" id="PRO_5004071518" evidence="1">
    <location>
        <begin position="19"/>
        <end position="258"/>
    </location>
</feature>
<dbReference type="RefSeq" id="WP_008663506.1">
    <property type="nucleotide sequence ID" value="NZ_ANOF01000014.1"/>
</dbReference>
<feature type="signal peptide" evidence="1">
    <location>
        <begin position="1"/>
        <end position="18"/>
    </location>
</feature>
<dbReference type="InterPro" id="IPR007497">
    <property type="entry name" value="SIMPL/DUF541"/>
</dbReference>
<dbReference type="GO" id="GO:0006974">
    <property type="term" value="P:DNA damage response"/>
    <property type="evidence" value="ECO:0007669"/>
    <property type="project" value="TreeGrafter"/>
</dbReference>
<evidence type="ECO:0000313" key="3">
    <source>
        <dbReference type="Proteomes" id="UP000011996"/>
    </source>
</evidence>
<keyword evidence="1" id="KW-0732">Signal</keyword>
<proteinExistence type="predicted"/>
<organism evidence="2 3">
    <name type="scientific">Rhodopirellula europaea SH398</name>
    <dbReference type="NCBI Taxonomy" id="1263868"/>
    <lineage>
        <taxon>Bacteria</taxon>
        <taxon>Pseudomonadati</taxon>
        <taxon>Planctomycetota</taxon>
        <taxon>Planctomycetia</taxon>
        <taxon>Pirellulales</taxon>
        <taxon>Pirellulaceae</taxon>
        <taxon>Rhodopirellula</taxon>
    </lineage>
</organism>
<evidence type="ECO:0000313" key="2">
    <source>
        <dbReference type="EMBL" id="EMI28901.1"/>
    </source>
</evidence>
<dbReference type="PANTHER" id="PTHR34387:SF1">
    <property type="entry name" value="PERIPLASMIC IMMUNOGENIC PROTEIN"/>
    <property type="match status" value="1"/>
</dbReference>